<gene>
    <name evidence="5" type="ORF">L211DRAFT_826363</name>
</gene>
<evidence type="ECO:0000313" key="5">
    <source>
        <dbReference type="EMBL" id="RPB22856.1"/>
    </source>
</evidence>
<dbReference type="GO" id="GO:0005078">
    <property type="term" value="F:MAP-kinase scaffold activity"/>
    <property type="evidence" value="ECO:0007669"/>
    <property type="project" value="TreeGrafter"/>
</dbReference>
<dbReference type="InterPro" id="IPR022018">
    <property type="entry name" value="GIT1_C"/>
</dbReference>
<feature type="compositionally biased region" description="Low complexity" evidence="3">
    <location>
        <begin position="845"/>
        <end position="864"/>
    </location>
</feature>
<feature type="compositionally biased region" description="Acidic residues" evidence="3">
    <location>
        <begin position="332"/>
        <end position="348"/>
    </location>
</feature>
<feature type="compositionally biased region" description="Basic and acidic residues" evidence="3">
    <location>
        <begin position="801"/>
        <end position="814"/>
    </location>
</feature>
<dbReference type="SMART" id="SM00555">
    <property type="entry name" value="GIT"/>
    <property type="match status" value="2"/>
</dbReference>
<feature type="compositionally biased region" description="Pro residues" evidence="3">
    <location>
        <begin position="298"/>
        <end position="307"/>
    </location>
</feature>
<keyword evidence="1" id="KW-0677">Repeat</keyword>
<dbReference type="PANTHER" id="PTHR21601:SF0">
    <property type="entry name" value="PROTEIN SPA2-RELATED"/>
    <property type="match status" value="1"/>
</dbReference>
<dbReference type="FunCoup" id="A0A3N4LJA8">
    <property type="interactions" value="16"/>
</dbReference>
<dbReference type="Pfam" id="PF12205">
    <property type="entry name" value="GIT1_C"/>
    <property type="match status" value="1"/>
</dbReference>
<keyword evidence="6" id="KW-1185">Reference proteome</keyword>
<feature type="compositionally biased region" description="Basic and acidic residues" evidence="3">
    <location>
        <begin position="350"/>
        <end position="360"/>
    </location>
</feature>
<reference evidence="5 6" key="1">
    <citation type="journal article" date="2018" name="Nat. Ecol. Evol.">
        <title>Pezizomycetes genomes reveal the molecular basis of ectomycorrhizal truffle lifestyle.</title>
        <authorList>
            <person name="Murat C."/>
            <person name="Payen T."/>
            <person name="Noel B."/>
            <person name="Kuo A."/>
            <person name="Morin E."/>
            <person name="Chen J."/>
            <person name="Kohler A."/>
            <person name="Krizsan K."/>
            <person name="Balestrini R."/>
            <person name="Da Silva C."/>
            <person name="Montanini B."/>
            <person name="Hainaut M."/>
            <person name="Levati E."/>
            <person name="Barry K.W."/>
            <person name="Belfiori B."/>
            <person name="Cichocki N."/>
            <person name="Clum A."/>
            <person name="Dockter R.B."/>
            <person name="Fauchery L."/>
            <person name="Guy J."/>
            <person name="Iotti M."/>
            <person name="Le Tacon F."/>
            <person name="Lindquist E.A."/>
            <person name="Lipzen A."/>
            <person name="Malagnac F."/>
            <person name="Mello A."/>
            <person name="Molinier V."/>
            <person name="Miyauchi S."/>
            <person name="Poulain J."/>
            <person name="Riccioni C."/>
            <person name="Rubini A."/>
            <person name="Sitrit Y."/>
            <person name="Splivallo R."/>
            <person name="Traeger S."/>
            <person name="Wang M."/>
            <person name="Zifcakova L."/>
            <person name="Wipf D."/>
            <person name="Zambonelli A."/>
            <person name="Paolocci F."/>
            <person name="Nowrousian M."/>
            <person name="Ottonello S."/>
            <person name="Baldrian P."/>
            <person name="Spatafora J.W."/>
            <person name="Henrissat B."/>
            <person name="Nagy L.G."/>
            <person name="Aury J.M."/>
            <person name="Wincker P."/>
            <person name="Grigoriev I.V."/>
            <person name="Bonfante P."/>
            <person name="Martin F.M."/>
        </authorList>
    </citation>
    <scope>NUCLEOTIDE SEQUENCE [LARGE SCALE GENOMIC DNA]</scope>
    <source>
        <strain evidence="5 6">ATCC MYA-4762</strain>
    </source>
</reference>
<evidence type="ECO:0000259" key="4">
    <source>
        <dbReference type="SMART" id="SM00555"/>
    </source>
</evidence>
<feature type="domain" description="GIT Spa2 homology (SHD)" evidence="4">
    <location>
        <begin position="206"/>
        <end position="236"/>
    </location>
</feature>
<proteinExistence type="predicted"/>
<feature type="compositionally biased region" description="Polar residues" evidence="3">
    <location>
        <begin position="395"/>
        <end position="408"/>
    </location>
</feature>
<organism evidence="5 6">
    <name type="scientific">Terfezia boudieri ATCC MYA-4762</name>
    <dbReference type="NCBI Taxonomy" id="1051890"/>
    <lineage>
        <taxon>Eukaryota</taxon>
        <taxon>Fungi</taxon>
        <taxon>Dikarya</taxon>
        <taxon>Ascomycota</taxon>
        <taxon>Pezizomycotina</taxon>
        <taxon>Pezizomycetes</taxon>
        <taxon>Pezizales</taxon>
        <taxon>Pezizaceae</taxon>
        <taxon>Terfezia</taxon>
    </lineage>
</organism>
<feature type="compositionally biased region" description="Polar residues" evidence="3">
    <location>
        <begin position="246"/>
        <end position="255"/>
    </location>
</feature>
<evidence type="ECO:0000256" key="2">
    <source>
        <dbReference type="SAM" id="Coils"/>
    </source>
</evidence>
<protein>
    <recommendedName>
        <fullName evidence="4">GIT Spa2 homology (SHD) domain-containing protein</fullName>
    </recommendedName>
</protein>
<dbReference type="GO" id="GO:0005826">
    <property type="term" value="C:actomyosin contractile ring"/>
    <property type="evidence" value="ECO:0007669"/>
    <property type="project" value="TreeGrafter"/>
</dbReference>
<evidence type="ECO:0000256" key="1">
    <source>
        <dbReference type="ARBA" id="ARBA00022737"/>
    </source>
</evidence>
<feature type="coiled-coil region" evidence="2">
    <location>
        <begin position="416"/>
        <end position="616"/>
    </location>
</feature>
<dbReference type="STRING" id="1051890.A0A3N4LJA8"/>
<dbReference type="Pfam" id="PF23742">
    <property type="entry name" value="VBS_C3G9"/>
    <property type="match status" value="1"/>
</dbReference>
<dbReference type="Proteomes" id="UP000267821">
    <property type="component" value="Unassembled WGS sequence"/>
</dbReference>
<evidence type="ECO:0000256" key="3">
    <source>
        <dbReference type="SAM" id="MobiDB-lite"/>
    </source>
</evidence>
<dbReference type="OrthoDB" id="5588096at2759"/>
<feature type="region of interest" description="Disordered" evidence="3">
    <location>
        <begin position="36"/>
        <end position="108"/>
    </location>
</feature>
<feature type="region of interest" description="Disordered" evidence="3">
    <location>
        <begin position="180"/>
        <end position="204"/>
    </location>
</feature>
<dbReference type="InParanoid" id="A0A3N4LJA8"/>
<dbReference type="InterPro" id="IPR056439">
    <property type="entry name" value="VBS_C3G9"/>
</dbReference>
<accession>A0A3N4LJA8</accession>
<feature type="domain" description="GIT Spa2 homology (SHD)" evidence="4">
    <location>
        <begin position="151"/>
        <end position="181"/>
    </location>
</feature>
<dbReference type="PANTHER" id="PTHR21601">
    <property type="entry name" value="SPA2 PROTEIN"/>
    <property type="match status" value="1"/>
</dbReference>
<feature type="compositionally biased region" description="Polar residues" evidence="3">
    <location>
        <begin position="318"/>
        <end position="330"/>
    </location>
</feature>
<dbReference type="AlphaFoldDB" id="A0A3N4LJA8"/>
<feature type="region of interest" description="Disordered" evidence="3">
    <location>
        <begin position="759"/>
        <end position="897"/>
    </location>
</feature>
<feature type="compositionally biased region" description="Low complexity" evidence="3">
    <location>
        <begin position="785"/>
        <end position="800"/>
    </location>
</feature>
<name>A0A3N4LJA8_9PEZI</name>
<evidence type="ECO:0000313" key="6">
    <source>
        <dbReference type="Proteomes" id="UP000267821"/>
    </source>
</evidence>
<dbReference type="Pfam" id="PF08518">
    <property type="entry name" value="GIT_SHD"/>
    <property type="match status" value="2"/>
</dbReference>
<dbReference type="InterPro" id="IPR039892">
    <property type="entry name" value="Spa2/Sph1"/>
</dbReference>
<feature type="region of interest" description="Disordered" evidence="3">
    <location>
        <begin position="235"/>
        <end position="408"/>
    </location>
</feature>
<dbReference type="GO" id="GO:1902716">
    <property type="term" value="C:cell cortex of growing cell tip"/>
    <property type="evidence" value="ECO:0007669"/>
    <property type="project" value="TreeGrafter"/>
</dbReference>
<feature type="compositionally biased region" description="Gly residues" evidence="3">
    <location>
        <begin position="263"/>
        <end position="274"/>
    </location>
</feature>
<dbReference type="InterPro" id="IPR013724">
    <property type="entry name" value="GIT_SHD"/>
</dbReference>
<sequence>MNNNNLARTALSPVSVAGSDWSGISRYQSYQSMQSNNSEYFSNGGADGGGASTHMGPPSRSATYNGNGPPGPPPLPQYGDIHNGPRPRDLRDGAPSPPSSVARSSDGAGLYSDGSLKGIVLEEELAIHHAALKRLLAQDLLNDRNPKQKRARDKLLRLSKVQFQELSGDVYDELQRRQLANDRRDSGSTPPYLLPKESFHPKRNQARMKLSTLPVPRFRDLAKDVFYELERRYPHFQDPNDMPVSPTGSMTSMRSFPQPPGPGRVGSPGPGRMGSPGPNGMRNGPPQGYPPGNLGVPGPGPGGPGGPPNQFGRPLPKTFQSNTIIPNKSTMVEEDDDDAGLDDDDPYGLEDNKRSTKDTLSDMIAPSGSSEGAIGMKRESSSSRVRSRAGSMRSMNGSISGSLVGNSGNEADKKVIADYQSQVTSLQQRLEDLEITLREKEAEAIRMKDEGMQRESSILQERKEWQEDKFELESKIATLESQQDALGEEISKAKADYEATERSLQDQIENLNQALDDQDRGSGEPRGCSDDDYGTLLAQHEELKAELQEQREVTEEVRKEATEFLKEMKELSERSAESWEREEKLSQQLNKLQEEVKEWKSRYARAKTQLRSIRATSLGLALQQPGVSLAARDGGFTDASGIIKDVHVTKFQIAIDDMLRTARGVDPAVVLDHMKTVVMAARAITESVDQATAVTLGLEDTDVVAKLKSRVSATANNLITAAKNHATANGLSPVSLLDAAASHLTASVVELVKKVKIRPSPPGELDEVADELVKDDPRISQHSRQYSVTSSSTQGYGQSSTRRESTRDTPDRQRTVTPTKFTPPPSAQQSTPPKFATPIAVPPRLSTDSVYSSSSSPRQSSMASRGGASGNVNWGKRDGLSMMSPPRDIPRGPQGFGVRTEQNNVEELKLFVENHFEGIVESIQALLATIRSDGDMDTLRSQIFEIADVVGRVVHSTQSSMSLTGNMMLRERGQATVGKLADCRTKMLDMADQGEGVIGSSGKEFKGKLAGLSFDMAREIKELVKTVEDIDTEVRQGGYQGLDINVHDILNDDDLR</sequence>
<keyword evidence="2" id="KW-0175">Coiled coil</keyword>
<dbReference type="EMBL" id="ML121549">
    <property type="protein sequence ID" value="RPB22856.1"/>
    <property type="molecule type" value="Genomic_DNA"/>
</dbReference>
<feature type="compositionally biased region" description="Low complexity" evidence="3">
    <location>
        <begin position="382"/>
        <end position="394"/>
    </location>
</feature>